<proteinExistence type="predicted"/>
<dbReference type="Gene3D" id="2.40.110.10">
    <property type="entry name" value="Butyryl-CoA Dehydrogenase, subunit A, domain 2"/>
    <property type="match status" value="1"/>
</dbReference>
<dbReference type="Pfam" id="PF02770">
    <property type="entry name" value="Acyl-CoA_dh_M"/>
    <property type="match status" value="1"/>
</dbReference>
<dbReference type="InterPro" id="IPR009100">
    <property type="entry name" value="AcylCoA_DH/oxidase_NM_dom_sf"/>
</dbReference>
<evidence type="ECO:0000313" key="3">
    <source>
        <dbReference type="Proteomes" id="UP001432062"/>
    </source>
</evidence>
<dbReference type="RefSeq" id="WP_329414891.1">
    <property type="nucleotide sequence ID" value="NZ_CP109441.1"/>
</dbReference>
<keyword evidence="3" id="KW-1185">Reference proteome</keyword>
<evidence type="ECO:0000313" key="2">
    <source>
        <dbReference type="EMBL" id="WUV50105.1"/>
    </source>
</evidence>
<dbReference type="Proteomes" id="UP001432062">
    <property type="component" value="Chromosome"/>
</dbReference>
<evidence type="ECO:0000259" key="1">
    <source>
        <dbReference type="Pfam" id="PF02770"/>
    </source>
</evidence>
<reference evidence="2" key="1">
    <citation type="submission" date="2022-10" db="EMBL/GenBank/DDBJ databases">
        <title>The complete genomes of actinobacterial strains from the NBC collection.</title>
        <authorList>
            <person name="Joergensen T.S."/>
            <person name="Alvarez Arevalo M."/>
            <person name="Sterndorff E.B."/>
            <person name="Faurdal D."/>
            <person name="Vuksanovic O."/>
            <person name="Mourched A.-S."/>
            <person name="Charusanti P."/>
            <person name="Shaw S."/>
            <person name="Blin K."/>
            <person name="Weber T."/>
        </authorList>
    </citation>
    <scope>NUCLEOTIDE SEQUENCE</scope>
    <source>
        <strain evidence="2">NBC_01482</strain>
    </source>
</reference>
<dbReference type="SUPFAM" id="SSF56645">
    <property type="entry name" value="Acyl-CoA dehydrogenase NM domain-like"/>
    <property type="match status" value="1"/>
</dbReference>
<dbReference type="InterPro" id="IPR006091">
    <property type="entry name" value="Acyl-CoA_Oxase/DH_mid-dom"/>
</dbReference>
<sequence>MDSVFDYLLTEALDPTPLESITDAWTRHRSAAERFDTTIDIAIAGGFGADRLGFAFLSGYQQALRALLPELAADELVAVSATEAGGAHPSAIATEVTETDGGWWVNGTKTFTTLGILARRMLVIASAGTAADGRNRLRAVLVDAAQPGVNVTNLPAVPFAPEIPHASVTFTDAAAEPLAGDGYTDYLKPFRTIEDVHVLAATLGWLVRVGRESGWPQATLQRLLAAVAFVRGLDMDRPTSPGGHIALGGAYAYFEQVLTELEPLWAQADPVVRERWERDRRLLATAGKVRAQRLTAAWLSVGMAENPAVPTDS</sequence>
<name>A0ABZ1Z7U2_9NOCA</name>
<accession>A0ABZ1Z7U2</accession>
<dbReference type="EMBL" id="CP109441">
    <property type="protein sequence ID" value="WUV50105.1"/>
    <property type="molecule type" value="Genomic_DNA"/>
</dbReference>
<dbReference type="InterPro" id="IPR046373">
    <property type="entry name" value="Acyl-CoA_Oxase/DH_mid-dom_sf"/>
</dbReference>
<organism evidence="2 3">
    <name type="scientific">Nocardia vinacea</name>
    <dbReference type="NCBI Taxonomy" id="96468"/>
    <lineage>
        <taxon>Bacteria</taxon>
        <taxon>Bacillati</taxon>
        <taxon>Actinomycetota</taxon>
        <taxon>Actinomycetes</taxon>
        <taxon>Mycobacteriales</taxon>
        <taxon>Nocardiaceae</taxon>
        <taxon>Nocardia</taxon>
    </lineage>
</organism>
<protein>
    <submittedName>
        <fullName evidence="2">Acyl-CoA dehydrogenase family protein</fullName>
    </submittedName>
</protein>
<gene>
    <name evidence="2" type="ORF">OG563_19070</name>
</gene>
<feature type="domain" description="Acyl-CoA oxidase/dehydrogenase middle" evidence="1">
    <location>
        <begin position="82"/>
        <end position="172"/>
    </location>
</feature>